<dbReference type="InterPro" id="IPR027417">
    <property type="entry name" value="P-loop_NTPase"/>
</dbReference>
<reference evidence="4" key="1">
    <citation type="journal article" date="2019" name="Int. J. Syst. Evol. Microbiol.">
        <title>The Global Catalogue of Microorganisms (GCM) 10K type strain sequencing project: providing services to taxonomists for standard genome sequencing and annotation.</title>
        <authorList>
            <consortium name="The Broad Institute Genomics Platform"/>
            <consortium name="The Broad Institute Genome Sequencing Center for Infectious Disease"/>
            <person name="Wu L."/>
            <person name="Ma J."/>
        </authorList>
    </citation>
    <scope>NUCLEOTIDE SEQUENCE [LARGE SCALE GENOMIC DNA]</scope>
    <source>
        <strain evidence="4">JCM 6833</strain>
    </source>
</reference>
<evidence type="ECO:0000313" key="3">
    <source>
        <dbReference type="EMBL" id="GAA2637328.1"/>
    </source>
</evidence>
<comment type="caution">
    <text evidence="3">The sequence shown here is derived from an EMBL/GenBank/DDBJ whole genome shotgun (WGS) entry which is preliminary data.</text>
</comment>
<feature type="compositionally biased region" description="Low complexity" evidence="1">
    <location>
        <begin position="155"/>
        <end position="168"/>
    </location>
</feature>
<organism evidence="3 4">
    <name type="scientific">Actinomadura fulvescens</name>
    <dbReference type="NCBI Taxonomy" id="46160"/>
    <lineage>
        <taxon>Bacteria</taxon>
        <taxon>Bacillati</taxon>
        <taxon>Actinomycetota</taxon>
        <taxon>Actinomycetes</taxon>
        <taxon>Streptosporangiales</taxon>
        <taxon>Thermomonosporaceae</taxon>
        <taxon>Actinomadura</taxon>
    </lineage>
</organism>
<accession>A0ABP6D965</accession>
<protein>
    <recommendedName>
        <fullName evidence="2">ABC transporter domain-containing protein</fullName>
    </recommendedName>
</protein>
<dbReference type="InterPro" id="IPR039421">
    <property type="entry name" value="Type_1_exporter"/>
</dbReference>
<dbReference type="SUPFAM" id="SSF52540">
    <property type="entry name" value="P-loop containing nucleoside triphosphate hydrolases"/>
    <property type="match status" value="1"/>
</dbReference>
<keyword evidence="4" id="KW-1185">Reference proteome</keyword>
<dbReference type="Proteomes" id="UP001501509">
    <property type="component" value="Unassembled WGS sequence"/>
</dbReference>
<gene>
    <name evidence="3" type="ORF">GCM10010411_91000</name>
</gene>
<dbReference type="Pfam" id="PF00005">
    <property type="entry name" value="ABC_tran"/>
    <property type="match status" value="1"/>
</dbReference>
<dbReference type="PANTHER" id="PTHR24221">
    <property type="entry name" value="ATP-BINDING CASSETTE SUB-FAMILY B"/>
    <property type="match status" value="1"/>
</dbReference>
<dbReference type="Gene3D" id="3.40.50.300">
    <property type="entry name" value="P-loop containing nucleotide triphosphate hydrolases"/>
    <property type="match status" value="1"/>
</dbReference>
<feature type="domain" description="ABC transporter" evidence="2">
    <location>
        <begin position="7"/>
        <end position="97"/>
    </location>
</feature>
<dbReference type="EMBL" id="BAAATD010000022">
    <property type="protein sequence ID" value="GAA2637328.1"/>
    <property type="molecule type" value="Genomic_DNA"/>
</dbReference>
<evidence type="ECO:0000259" key="2">
    <source>
        <dbReference type="Pfam" id="PF00005"/>
    </source>
</evidence>
<proteinExistence type="predicted"/>
<name>A0ABP6D965_9ACTN</name>
<evidence type="ECO:0000256" key="1">
    <source>
        <dbReference type="SAM" id="MobiDB-lite"/>
    </source>
</evidence>
<feature type="region of interest" description="Disordered" evidence="1">
    <location>
        <begin position="129"/>
        <end position="168"/>
    </location>
</feature>
<dbReference type="InterPro" id="IPR003439">
    <property type="entry name" value="ABC_transporter-like_ATP-bd"/>
</dbReference>
<dbReference type="PANTHER" id="PTHR24221:SF654">
    <property type="entry name" value="ATP-BINDING CASSETTE SUB-FAMILY B MEMBER 6"/>
    <property type="match status" value="1"/>
</dbReference>
<sequence length="168" mass="18267">MDVHAINTEVVMAQIAIVFQSVHLRRHDRGERASRPSREVRSAVTAARLGEVIERLPAGWMANVGEGGALPSGGERQRVSIARALLKNAPIVLLDEVASALDPVNEAAVHEGIERLMAGRTVLMVAHPDADHPTCRSHRLSGRRPDRGGRRPRRPGVSVRVVHSGTRD</sequence>
<evidence type="ECO:0000313" key="4">
    <source>
        <dbReference type="Proteomes" id="UP001501509"/>
    </source>
</evidence>